<dbReference type="PANTHER" id="PTHR30189">
    <property type="entry name" value="LPS-ASSEMBLY PROTEIN"/>
    <property type="match status" value="1"/>
</dbReference>
<dbReference type="InterPro" id="IPR020889">
    <property type="entry name" value="LipoPS_assembly_LptD"/>
</dbReference>
<dbReference type="GO" id="GO:0015920">
    <property type="term" value="P:lipopolysaccharide transport"/>
    <property type="evidence" value="ECO:0007669"/>
    <property type="project" value="InterPro"/>
</dbReference>
<comment type="function">
    <text evidence="1">Together with LptE, is involved in the assembly of lipopolysaccharide (LPS) at the surface of the outer membrane.</text>
</comment>
<evidence type="ECO:0000256" key="1">
    <source>
        <dbReference type="HAMAP-Rule" id="MF_01411"/>
    </source>
</evidence>
<dbReference type="HAMAP" id="MF_01411">
    <property type="entry name" value="LPS_assembly_LptD"/>
    <property type="match status" value="1"/>
</dbReference>
<dbReference type="PANTHER" id="PTHR30189:SF1">
    <property type="entry name" value="LPS-ASSEMBLY PROTEIN LPTD"/>
    <property type="match status" value="1"/>
</dbReference>
<keyword evidence="1" id="KW-0472">Membrane</keyword>
<dbReference type="Pfam" id="PF19838">
    <property type="entry name" value="LptD_2"/>
    <property type="match status" value="1"/>
</dbReference>
<dbReference type="GO" id="GO:0009279">
    <property type="term" value="C:cell outer membrane"/>
    <property type="evidence" value="ECO:0007669"/>
    <property type="project" value="UniProtKB-SubCell"/>
</dbReference>
<evidence type="ECO:0000313" key="4">
    <source>
        <dbReference type="EMBL" id="MBC5763720.1"/>
    </source>
</evidence>
<gene>
    <name evidence="1" type="primary">lptD</name>
    <name evidence="4" type="ORF">H8R02_04615</name>
</gene>
<dbReference type="EMBL" id="JACORU010000001">
    <property type="protein sequence ID" value="MBC5763720.1"/>
    <property type="molecule type" value="Genomic_DNA"/>
</dbReference>
<dbReference type="Proteomes" id="UP000596827">
    <property type="component" value="Unassembled WGS sequence"/>
</dbReference>
<dbReference type="InterPro" id="IPR050218">
    <property type="entry name" value="LptD"/>
</dbReference>
<sequence precursor="true">MHRYRPRAARARFALTPVAVVAAALLQQGNAWAQAEPAPTLKPSPMLREDIPPAVRRQLPTFVEGQSIQGRPDLETVIEGGAELRRGDTVIRADRLEYYQPDDLAKARGNVHINKAGNIFEGPLLELKVDAFEGFFNEPRYRFLRNDAYGEADRVDFIDDKRAIIRNASYTTCKREPGPSWMPDWILRATSIRIDQEEEVGQATGAVLSFKGLPILPVPSMSFPLSEKRKSGLLPPTIGIDNVSGVEVTLPYYWNIAPNRDATLYPTLMTKRGVDLAGEFRYLERDYVGSVRANYLPDDRLRGHDRWGLALKHDGLVPLGTLGPAGVAINVNRVSDDNYWRDFSRTSASLTQRLLAGDGIMSWSRGPLSFTTRVLKWQTLQDPTAPIVPPYDRAPQLVARYLRQDLPRGLEFYTEADYTHFESDPTLTAQPNGKRSFALMQLSRPWQSSWGFFVPKLQLHSTHYEFDSPLASGRRTADRTLPTLSLDSGLVFERDAKYFGRSFRQTLEPRAFYVYTPYRDQSYLPNYDSARVDFNFATIYTENAFGGHDRISDNNLLTLGATSRLLDPETGAEAARFGVAQRLRFKDQRVVLPGETPVSERLSDILFGASVALFPKWVADGTVQYNPKNNHSERTTLGVRYNPGNYRVVSAAYRLQRGLSEQVDVGWQWPLNDLWGQADEKLGAGLGLGEGRWYSVGRLNYSLKDRRIVDAVLGLEYDGGCWLGRVVVERLQSSTSSSNKRILFQLEFVGLTKIGSNALQTLKQNIPRYQFLREQITVPSRFSNYD</sequence>
<dbReference type="InterPro" id="IPR007543">
    <property type="entry name" value="LptD_C"/>
</dbReference>
<feature type="domain" description="LptD C-terminal" evidence="2">
    <location>
        <begin position="327"/>
        <end position="675"/>
    </location>
</feature>
<dbReference type="Pfam" id="PF04453">
    <property type="entry name" value="LptD"/>
    <property type="match status" value="1"/>
</dbReference>
<name>A0A923M5F7_9BURK</name>
<dbReference type="InterPro" id="IPR045659">
    <property type="entry name" value="LptD_2"/>
</dbReference>
<dbReference type="GO" id="GO:1990351">
    <property type="term" value="C:transporter complex"/>
    <property type="evidence" value="ECO:0007669"/>
    <property type="project" value="TreeGrafter"/>
</dbReference>
<evidence type="ECO:0000259" key="2">
    <source>
        <dbReference type="Pfam" id="PF04453"/>
    </source>
</evidence>
<keyword evidence="1" id="KW-0732">Signal</keyword>
<keyword evidence="5" id="KW-1185">Reference proteome</keyword>
<dbReference type="AlphaFoldDB" id="A0A923M5F7"/>
<protein>
    <recommendedName>
        <fullName evidence="1">LPS-assembly protein LptD</fullName>
    </recommendedName>
</protein>
<dbReference type="GO" id="GO:0043165">
    <property type="term" value="P:Gram-negative-bacterium-type cell outer membrane assembly"/>
    <property type="evidence" value="ECO:0007669"/>
    <property type="project" value="UniProtKB-UniRule"/>
</dbReference>
<comment type="subcellular location">
    <subcellularLocation>
        <location evidence="1">Cell outer membrane</location>
    </subcellularLocation>
</comment>
<comment type="caution">
    <text evidence="1">Lacks conserved residue(s) required for the propagation of feature annotation.</text>
</comment>
<proteinExistence type="inferred from homology"/>
<comment type="similarity">
    <text evidence="1">Belongs to the LptD family.</text>
</comment>
<feature type="domain" description="LPS-assembly protein LptD central" evidence="3">
    <location>
        <begin position="206"/>
        <end position="296"/>
    </location>
</feature>
<evidence type="ECO:0000259" key="3">
    <source>
        <dbReference type="Pfam" id="PF19838"/>
    </source>
</evidence>
<evidence type="ECO:0000313" key="5">
    <source>
        <dbReference type="Proteomes" id="UP000596827"/>
    </source>
</evidence>
<organism evidence="4 5">
    <name type="scientific">Ramlibacter albus</name>
    <dbReference type="NCBI Taxonomy" id="2079448"/>
    <lineage>
        <taxon>Bacteria</taxon>
        <taxon>Pseudomonadati</taxon>
        <taxon>Pseudomonadota</taxon>
        <taxon>Betaproteobacteria</taxon>
        <taxon>Burkholderiales</taxon>
        <taxon>Comamonadaceae</taxon>
        <taxon>Ramlibacter</taxon>
    </lineage>
</organism>
<feature type="chain" id="PRO_5038183607" description="LPS-assembly protein LptD" evidence="1">
    <location>
        <begin position="34"/>
        <end position="786"/>
    </location>
</feature>
<comment type="subunit">
    <text evidence="1">Component of the lipopolysaccharide transport and assembly complex. Interacts with LptE and LptA.</text>
</comment>
<accession>A0A923M5F7</accession>
<keyword evidence="1" id="KW-0998">Cell outer membrane</keyword>
<feature type="signal peptide" evidence="1">
    <location>
        <begin position="1"/>
        <end position="33"/>
    </location>
</feature>
<comment type="caution">
    <text evidence="4">The sequence shown here is derived from an EMBL/GenBank/DDBJ whole genome shotgun (WGS) entry which is preliminary data.</text>
</comment>
<reference evidence="4" key="1">
    <citation type="submission" date="2020-08" db="EMBL/GenBank/DDBJ databases">
        <title>Ramlibacter sp. GTP1 16S ribosomal RNA gene genome sequencing and assembly.</title>
        <authorList>
            <person name="Kang M."/>
        </authorList>
    </citation>
    <scope>NUCLEOTIDE SEQUENCE</scope>
    <source>
        <strain evidence="4">GTP1</strain>
    </source>
</reference>